<accession>A0A8S1VAS6</accession>
<dbReference type="AlphaFoldDB" id="A0A8S1VAS6"/>
<proteinExistence type="predicted"/>
<dbReference type="EMBL" id="CAJJDP010000061">
    <property type="protein sequence ID" value="CAD8173671.1"/>
    <property type="molecule type" value="Genomic_DNA"/>
</dbReference>
<keyword evidence="3" id="KW-1185">Reference proteome</keyword>
<name>A0A8S1VAS6_PAROT</name>
<sequence>MDVHKFLKQMMVYIQMNKFGIIELYWYKATKILKEIELIKSEIMQEQQNPVSLKKKQKEEKMKKLLMKMVLNILRKFFNNKGLPYHPLITCVSIKPGCPNRCASLQSYPNQSVWKSLTELPDHIQKEVAEFLTKELQDKQQKFSQNFLVEACTRINNKFEFSSFYKEPTPTNNLPDQIEQDFQEESTRVTKDDGVKIKQKKWSKGQDFVSESKQISTQMKLCNEHPPLVKVNQTHYHKMRSLLEKINEQKFKWSKEMKVFVEELEKFIQNDPLSGSLKSQKKIRKSNDKKECQQQDDEESIQRSKTLLSDIKQEENPAQDFLEQFKQKIKQIEPGIVMYLPEYSKVDPQYYSYYKIFVDNYYKELYYMVRVEDMVLNPQNILRTLKQYSQNQNSPYLLKEEHQTPQK</sequence>
<evidence type="ECO:0000313" key="3">
    <source>
        <dbReference type="Proteomes" id="UP000683925"/>
    </source>
</evidence>
<protein>
    <submittedName>
        <fullName evidence="2">Uncharacterized protein</fullName>
    </submittedName>
</protein>
<gene>
    <name evidence="2" type="ORF">POCTA_138.1.T0620151</name>
</gene>
<dbReference type="OrthoDB" id="307851at2759"/>
<feature type="region of interest" description="Disordered" evidence="1">
    <location>
        <begin position="278"/>
        <end position="301"/>
    </location>
</feature>
<dbReference type="Proteomes" id="UP000683925">
    <property type="component" value="Unassembled WGS sequence"/>
</dbReference>
<comment type="caution">
    <text evidence="2">The sequence shown here is derived from an EMBL/GenBank/DDBJ whole genome shotgun (WGS) entry which is preliminary data.</text>
</comment>
<evidence type="ECO:0000313" key="2">
    <source>
        <dbReference type="EMBL" id="CAD8173671.1"/>
    </source>
</evidence>
<dbReference type="OMA" id="IVMYLPE"/>
<reference evidence="2" key="1">
    <citation type="submission" date="2021-01" db="EMBL/GenBank/DDBJ databases">
        <authorList>
            <consortium name="Genoscope - CEA"/>
            <person name="William W."/>
        </authorList>
    </citation>
    <scope>NUCLEOTIDE SEQUENCE</scope>
</reference>
<organism evidence="2 3">
    <name type="scientific">Paramecium octaurelia</name>
    <dbReference type="NCBI Taxonomy" id="43137"/>
    <lineage>
        <taxon>Eukaryota</taxon>
        <taxon>Sar</taxon>
        <taxon>Alveolata</taxon>
        <taxon>Ciliophora</taxon>
        <taxon>Intramacronucleata</taxon>
        <taxon>Oligohymenophorea</taxon>
        <taxon>Peniculida</taxon>
        <taxon>Parameciidae</taxon>
        <taxon>Paramecium</taxon>
    </lineage>
</organism>
<evidence type="ECO:0000256" key="1">
    <source>
        <dbReference type="SAM" id="MobiDB-lite"/>
    </source>
</evidence>